<name>F4SE95_MELLP</name>
<dbReference type="Proteomes" id="UP000001072">
    <property type="component" value="Unassembled WGS sequence"/>
</dbReference>
<dbReference type="KEGG" id="mlr:MELLADRAFT_89534"/>
<dbReference type="GeneID" id="18935236"/>
<sequence>MTLLSSSYTFKAPPLLSMRFDTITSFYTFRYHSQLDTWSLFFIHSLRSVILSDRLSSPIGCSLDQSISNLTSNRSDYSQCSLVHCTLSIFDFFFSFLPSFDF</sequence>
<accession>F4SE95</accession>
<organism evidence="2">
    <name type="scientific">Melampsora larici-populina (strain 98AG31 / pathotype 3-4-7)</name>
    <name type="common">Poplar leaf rust fungus</name>
    <dbReference type="NCBI Taxonomy" id="747676"/>
    <lineage>
        <taxon>Eukaryota</taxon>
        <taxon>Fungi</taxon>
        <taxon>Dikarya</taxon>
        <taxon>Basidiomycota</taxon>
        <taxon>Pucciniomycotina</taxon>
        <taxon>Pucciniomycetes</taxon>
        <taxon>Pucciniales</taxon>
        <taxon>Melampsoraceae</taxon>
        <taxon>Melampsora</taxon>
    </lineage>
</organism>
<keyword evidence="2" id="KW-1185">Reference proteome</keyword>
<reference evidence="2" key="1">
    <citation type="journal article" date="2011" name="Proc. Natl. Acad. Sci. U.S.A.">
        <title>Obligate biotrophy features unraveled by the genomic analysis of rust fungi.</title>
        <authorList>
            <person name="Duplessis S."/>
            <person name="Cuomo C.A."/>
            <person name="Lin Y.-C."/>
            <person name="Aerts A."/>
            <person name="Tisserant E."/>
            <person name="Veneault-Fourrey C."/>
            <person name="Joly D.L."/>
            <person name="Hacquard S."/>
            <person name="Amselem J."/>
            <person name="Cantarel B.L."/>
            <person name="Chiu R."/>
            <person name="Coutinho P.M."/>
            <person name="Feau N."/>
            <person name="Field M."/>
            <person name="Frey P."/>
            <person name="Gelhaye E."/>
            <person name="Goldberg J."/>
            <person name="Grabherr M.G."/>
            <person name="Kodira C.D."/>
            <person name="Kohler A."/>
            <person name="Kuees U."/>
            <person name="Lindquist E.A."/>
            <person name="Lucas S.M."/>
            <person name="Mago R."/>
            <person name="Mauceli E."/>
            <person name="Morin E."/>
            <person name="Murat C."/>
            <person name="Pangilinan J.L."/>
            <person name="Park R."/>
            <person name="Pearson M."/>
            <person name="Quesneville H."/>
            <person name="Rouhier N."/>
            <person name="Sakthikumar S."/>
            <person name="Salamov A.A."/>
            <person name="Schmutz J."/>
            <person name="Selles B."/>
            <person name="Shapiro H."/>
            <person name="Tanguay P."/>
            <person name="Tuskan G.A."/>
            <person name="Henrissat B."/>
            <person name="Van de Peer Y."/>
            <person name="Rouze P."/>
            <person name="Ellis J.G."/>
            <person name="Dodds P.N."/>
            <person name="Schein J.E."/>
            <person name="Zhong S."/>
            <person name="Hamelin R.C."/>
            <person name="Grigoriev I.V."/>
            <person name="Szabo L.J."/>
            <person name="Martin F."/>
        </authorList>
    </citation>
    <scope>NUCLEOTIDE SEQUENCE [LARGE SCALE GENOMIC DNA]</scope>
    <source>
        <strain evidence="2">98AG31 / pathotype 3-4-7</strain>
    </source>
</reference>
<evidence type="ECO:0000313" key="1">
    <source>
        <dbReference type="EMBL" id="EGF97030.1"/>
    </source>
</evidence>
<dbReference type="HOGENOM" id="CLU_2278095_0_0_1"/>
<dbReference type="AlphaFoldDB" id="F4SE95"/>
<dbReference type="InParanoid" id="F4SE95"/>
<gene>
    <name evidence="1" type="ORF">MELLADRAFT_89534</name>
</gene>
<dbReference type="EMBL" id="GL883384">
    <property type="protein sequence ID" value="EGF97030.1"/>
    <property type="molecule type" value="Genomic_DNA"/>
</dbReference>
<protein>
    <submittedName>
        <fullName evidence="1">Uncharacterized protein</fullName>
    </submittedName>
</protein>
<dbReference type="RefSeq" id="XP_007419699.1">
    <property type="nucleotide sequence ID" value="XM_007419637.1"/>
</dbReference>
<proteinExistence type="predicted"/>
<evidence type="ECO:0000313" key="2">
    <source>
        <dbReference type="Proteomes" id="UP000001072"/>
    </source>
</evidence>
<dbReference type="VEuPathDB" id="FungiDB:MELLADRAFT_89534"/>